<keyword evidence="8 9" id="KW-0456">Lyase</keyword>
<comment type="catalytic activity">
    <reaction evidence="1 9">
        <text>3-dehydroquinate = 3-dehydroshikimate + H2O</text>
        <dbReference type="Rhea" id="RHEA:21096"/>
        <dbReference type="ChEBI" id="CHEBI:15377"/>
        <dbReference type="ChEBI" id="CHEBI:16630"/>
        <dbReference type="ChEBI" id="CHEBI:32364"/>
        <dbReference type="EC" id="4.2.1.10"/>
    </reaction>
</comment>
<evidence type="ECO:0000256" key="8">
    <source>
        <dbReference type="ARBA" id="ARBA00023239"/>
    </source>
</evidence>
<dbReference type="PANTHER" id="PTHR21272:SF3">
    <property type="entry name" value="CATABOLIC 3-DEHYDROQUINASE"/>
    <property type="match status" value="1"/>
</dbReference>
<comment type="similarity">
    <text evidence="4 9">Belongs to the type-II 3-dehydroquinase family.</text>
</comment>
<dbReference type="PROSITE" id="PS01029">
    <property type="entry name" value="DEHYDROQUINASE_II"/>
    <property type="match status" value="1"/>
</dbReference>
<dbReference type="PANTHER" id="PTHR21272">
    <property type="entry name" value="CATABOLIC 3-DEHYDROQUINASE"/>
    <property type="match status" value="1"/>
</dbReference>
<evidence type="ECO:0000256" key="3">
    <source>
        <dbReference type="ARBA" id="ARBA00004902"/>
    </source>
</evidence>
<dbReference type="GO" id="GO:0008652">
    <property type="term" value="P:amino acid biosynthetic process"/>
    <property type="evidence" value="ECO:0007669"/>
    <property type="project" value="UniProtKB-KW"/>
</dbReference>
<comment type="pathway">
    <text evidence="3 9">Metabolic intermediate biosynthesis; chorismate biosynthesis; chorismate from D-erythrose 4-phosphate and phosphoenolpyruvate: step 3/7.</text>
</comment>
<dbReference type="NCBIfam" id="NF003805">
    <property type="entry name" value="PRK05395.1-2"/>
    <property type="match status" value="1"/>
</dbReference>
<comment type="caution">
    <text evidence="9">Lacks conserved residue(s) required for the propagation of feature annotation.</text>
</comment>
<feature type="active site" description="Proton acceptor" evidence="9 10">
    <location>
        <position position="25"/>
    </location>
</feature>
<comment type="subunit">
    <text evidence="5 9">Homododecamer.</text>
</comment>
<evidence type="ECO:0000256" key="1">
    <source>
        <dbReference type="ARBA" id="ARBA00001864"/>
    </source>
</evidence>
<dbReference type="HAMAP" id="MF_00169">
    <property type="entry name" value="AroQ"/>
    <property type="match status" value="1"/>
</dbReference>
<keyword evidence="7 9" id="KW-0057">Aromatic amino acid biosynthesis</keyword>
<evidence type="ECO:0000256" key="7">
    <source>
        <dbReference type="ARBA" id="ARBA00023141"/>
    </source>
</evidence>
<evidence type="ECO:0000256" key="2">
    <source>
        <dbReference type="ARBA" id="ARBA00003924"/>
    </source>
</evidence>
<protein>
    <recommendedName>
        <fullName evidence="6 9">3-dehydroquinate dehydratase</fullName>
        <shortName evidence="9">3-dehydroquinase</shortName>
        <ecNumber evidence="6 9">4.2.1.10</ecNumber>
    </recommendedName>
    <alternativeName>
        <fullName evidence="9">Type II DHQase</fullName>
    </alternativeName>
</protein>
<evidence type="ECO:0000256" key="6">
    <source>
        <dbReference type="ARBA" id="ARBA00012060"/>
    </source>
</evidence>
<evidence type="ECO:0000256" key="11">
    <source>
        <dbReference type="PIRSR" id="PIRSR001399-3"/>
    </source>
</evidence>
<gene>
    <name evidence="9 12" type="primary">aroQ</name>
    <name evidence="12" type="ORF">H7965_05670</name>
</gene>
<proteinExistence type="inferred from homology"/>
<dbReference type="InterPro" id="IPR001874">
    <property type="entry name" value="DHquinase_II"/>
</dbReference>
<dbReference type="GO" id="GO:0009423">
    <property type="term" value="P:chorismate biosynthetic process"/>
    <property type="evidence" value="ECO:0007669"/>
    <property type="project" value="UniProtKB-UniRule"/>
</dbReference>
<organism evidence="12 13">
    <name type="scientific">Siccirubricoccus deserti</name>
    <dbReference type="NCBI Taxonomy" id="2013562"/>
    <lineage>
        <taxon>Bacteria</taxon>
        <taxon>Pseudomonadati</taxon>
        <taxon>Pseudomonadota</taxon>
        <taxon>Alphaproteobacteria</taxon>
        <taxon>Acetobacterales</taxon>
        <taxon>Roseomonadaceae</taxon>
        <taxon>Siccirubricoccus</taxon>
    </lineage>
</organism>
<dbReference type="EMBL" id="JACOMF010000004">
    <property type="protein sequence ID" value="MBC4014808.1"/>
    <property type="molecule type" value="Genomic_DNA"/>
</dbReference>
<dbReference type="SUPFAM" id="SSF52304">
    <property type="entry name" value="Type II 3-dehydroquinate dehydratase"/>
    <property type="match status" value="1"/>
</dbReference>
<dbReference type="Gene3D" id="3.40.50.9100">
    <property type="entry name" value="Dehydroquinase, class II"/>
    <property type="match status" value="1"/>
</dbReference>
<evidence type="ECO:0000256" key="10">
    <source>
        <dbReference type="PIRSR" id="PIRSR001399-1"/>
    </source>
</evidence>
<name>A0A9X0QXP4_9PROT</name>
<feature type="site" description="Transition state stabilizer" evidence="9 11">
    <location>
        <position position="20"/>
    </location>
</feature>
<feature type="binding site" evidence="9">
    <location>
        <position position="113"/>
    </location>
    <ligand>
        <name>substrate</name>
    </ligand>
</feature>
<dbReference type="PIRSF" id="PIRSF001399">
    <property type="entry name" value="DHquinase_II"/>
    <property type="match status" value="1"/>
</dbReference>
<sequence length="154" mass="16381">MNPPLITVLNGPNLNLLGIREPEKYGHSTLDDVESLCAEVAEGLGLAIDFRQTNGEGELITWVQECRGRAAGIIINPAGYTTTSIGLLDALLASDLPVIEVHITNIHRREEFRHHSFVSKAATGVIAGLGVQGYALALRAMAQLVAPADADDEG</sequence>
<feature type="binding site" evidence="9">
    <location>
        <begin position="103"/>
        <end position="104"/>
    </location>
    <ligand>
        <name>substrate</name>
    </ligand>
</feature>
<dbReference type="InterPro" id="IPR036441">
    <property type="entry name" value="DHquinase_II_sf"/>
</dbReference>
<dbReference type="Proteomes" id="UP000600101">
    <property type="component" value="Unassembled WGS sequence"/>
</dbReference>
<dbReference type="InterPro" id="IPR018509">
    <property type="entry name" value="DHquinase_II_CS"/>
</dbReference>
<dbReference type="GO" id="GO:0003855">
    <property type="term" value="F:3-dehydroquinate dehydratase activity"/>
    <property type="evidence" value="ECO:0007669"/>
    <property type="project" value="UniProtKB-UniRule"/>
</dbReference>
<feature type="binding site" evidence="9">
    <location>
        <position position="89"/>
    </location>
    <ligand>
        <name>substrate</name>
    </ligand>
</feature>
<dbReference type="AlphaFoldDB" id="A0A9X0QXP4"/>
<feature type="active site" description="Proton donor" evidence="9 10">
    <location>
        <position position="102"/>
    </location>
</feature>
<feature type="binding site" evidence="9">
    <location>
        <position position="76"/>
    </location>
    <ligand>
        <name>substrate</name>
    </ligand>
</feature>
<keyword evidence="13" id="KW-1185">Reference proteome</keyword>
<comment type="function">
    <text evidence="2 9">Catalyzes a trans-dehydration via an enolate intermediate.</text>
</comment>
<evidence type="ECO:0000256" key="4">
    <source>
        <dbReference type="ARBA" id="ARBA00011037"/>
    </source>
</evidence>
<dbReference type="NCBIfam" id="TIGR01088">
    <property type="entry name" value="aroQ"/>
    <property type="match status" value="1"/>
</dbReference>
<evidence type="ECO:0000313" key="13">
    <source>
        <dbReference type="Proteomes" id="UP000600101"/>
    </source>
</evidence>
<dbReference type="RefSeq" id="WP_186769571.1">
    <property type="nucleotide sequence ID" value="NZ_JACOMF010000004.1"/>
</dbReference>
<dbReference type="Pfam" id="PF01220">
    <property type="entry name" value="DHquinase_II"/>
    <property type="match status" value="1"/>
</dbReference>
<dbReference type="NCBIfam" id="NF003806">
    <property type="entry name" value="PRK05395.1-3"/>
    <property type="match status" value="1"/>
</dbReference>
<accession>A0A9X0QXP4</accession>
<evidence type="ECO:0000313" key="12">
    <source>
        <dbReference type="EMBL" id="MBC4014808.1"/>
    </source>
</evidence>
<reference evidence="12" key="1">
    <citation type="submission" date="2020-08" db="EMBL/GenBank/DDBJ databases">
        <authorList>
            <person name="Hu Y."/>
            <person name="Nguyen S.V."/>
            <person name="Li F."/>
            <person name="Fanning S."/>
        </authorList>
    </citation>
    <scope>NUCLEOTIDE SEQUENCE</scope>
    <source>
        <strain evidence="12">SYSU D8009</strain>
    </source>
</reference>
<dbReference type="CDD" id="cd00466">
    <property type="entry name" value="DHQase_II"/>
    <property type="match status" value="1"/>
</dbReference>
<evidence type="ECO:0000256" key="5">
    <source>
        <dbReference type="ARBA" id="ARBA00011193"/>
    </source>
</evidence>
<comment type="caution">
    <text evidence="12">The sequence shown here is derived from an EMBL/GenBank/DDBJ whole genome shotgun (WGS) entry which is preliminary data.</text>
</comment>
<keyword evidence="9" id="KW-0028">Amino-acid biosynthesis</keyword>
<evidence type="ECO:0000256" key="9">
    <source>
        <dbReference type="HAMAP-Rule" id="MF_00169"/>
    </source>
</evidence>
<dbReference type="GO" id="GO:0019631">
    <property type="term" value="P:quinate catabolic process"/>
    <property type="evidence" value="ECO:0007669"/>
    <property type="project" value="TreeGrafter"/>
</dbReference>
<dbReference type="GO" id="GO:0009073">
    <property type="term" value="P:aromatic amino acid family biosynthetic process"/>
    <property type="evidence" value="ECO:0007669"/>
    <property type="project" value="UniProtKB-KW"/>
</dbReference>
<dbReference type="EC" id="4.2.1.10" evidence="6 9"/>
<dbReference type="NCBIfam" id="NF003807">
    <property type="entry name" value="PRK05395.1-4"/>
    <property type="match status" value="1"/>
</dbReference>